<dbReference type="EMBL" id="FOKQ01000014">
    <property type="protein sequence ID" value="SFC49837.1"/>
    <property type="molecule type" value="Genomic_DNA"/>
</dbReference>
<sequence length="99" mass="11004">MTKEQKTEFMCKLMALIDEYIDVEDVGVEHVPSVTTTEKAPAEMLTVKECTQQFEGISEHTIRQLAARGEIISVRAGAGKHGKILLINKASLMKRLGFI</sequence>
<evidence type="ECO:0000313" key="2">
    <source>
        <dbReference type="Proteomes" id="UP000182192"/>
    </source>
</evidence>
<accession>A0A1I1JMM5</accession>
<reference evidence="1 2" key="1">
    <citation type="submission" date="2016-10" db="EMBL/GenBank/DDBJ databases">
        <authorList>
            <person name="de Groot N.N."/>
        </authorList>
    </citation>
    <scope>NUCLEOTIDE SEQUENCE [LARGE SCALE GENOMIC DNA]</scope>
    <source>
        <strain evidence="1 2">AR67</strain>
    </source>
</reference>
<evidence type="ECO:0000313" key="1">
    <source>
        <dbReference type="EMBL" id="SFC49837.1"/>
    </source>
</evidence>
<name>A0A1I1JMM5_RUMAL</name>
<dbReference type="AlphaFoldDB" id="A0A1I1JMM5"/>
<dbReference type="RefSeq" id="WP_074961248.1">
    <property type="nucleotide sequence ID" value="NZ_FOKQ01000014.1"/>
</dbReference>
<dbReference type="Proteomes" id="UP000182192">
    <property type="component" value="Unassembled WGS sequence"/>
</dbReference>
<proteinExistence type="predicted"/>
<protein>
    <recommendedName>
        <fullName evidence="3">DNA binding domain-containing protein, excisionase family</fullName>
    </recommendedName>
</protein>
<gene>
    <name evidence="1" type="ORF">SAMN02910406_01812</name>
</gene>
<organism evidence="1 2">
    <name type="scientific">Ruminococcus albus</name>
    <dbReference type="NCBI Taxonomy" id="1264"/>
    <lineage>
        <taxon>Bacteria</taxon>
        <taxon>Bacillati</taxon>
        <taxon>Bacillota</taxon>
        <taxon>Clostridia</taxon>
        <taxon>Eubacteriales</taxon>
        <taxon>Oscillospiraceae</taxon>
        <taxon>Ruminococcus</taxon>
    </lineage>
</organism>
<dbReference type="OrthoDB" id="1826359at2"/>
<evidence type="ECO:0008006" key="3">
    <source>
        <dbReference type="Google" id="ProtNLM"/>
    </source>
</evidence>